<accession>A0AAE0LI13</accession>
<comment type="caution">
    <text evidence="2">The sequence shown here is derived from an EMBL/GenBank/DDBJ whole genome shotgun (WGS) entry which is preliminary data.</text>
</comment>
<dbReference type="Proteomes" id="UP001190700">
    <property type="component" value="Unassembled WGS sequence"/>
</dbReference>
<keyword evidence="1" id="KW-0732">Signal</keyword>
<name>A0AAE0LI13_9CHLO</name>
<protein>
    <submittedName>
        <fullName evidence="2">Uncharacterized protein</fullName>
    </submittedName>
</protein>
<reference evidence="2 3" key="1">
    <citation type="journal article" date="2015" name="Genome Biol. Evol.">
        <title>Comparative Genomics of a Bacterivorous Green Alga Reveals Evolutionary Causalities and Consequences of Phago-Mixotrophic Mode of Nutrition.</title>
        <authorList>
            <person name="Burns J.A."/>
            <person name="Paasch A."/>
            <person name="Narechania A."/>
            <person name="Kim E."/>
        </authorList>
    </citation>
    <scope>NUCLEOTIDE SEQUENCE [LARGE SCALE GENOMIC DNA]</scope>
    <source>
        <strain evidence="2 3">PLY_AMNH</strain>
    </source>
</reference>
<dbReference type="EMBL" id="LGRX02001537">
    <property type="protein sequence ID" value="KAK3285978.1"/>
    <property type="molecule type" value="Genomic_DNA"/>
</dbReference>
<organism evidence="2 3">
    <name type="scientific">Cymbomonas tetramitiformis</name>
    <dbReference type="NCBI Taxonomy" id="36881"/>
    <lineage>
        <taxon>Eukaryota</taxon>
        <taxon>Viridiplantae</taxon>
        <taxon>Chlorophyta</taxon>
        <taxon>Pyramimonadophyceae</taxon>
        <taxon>Pyramimonadales</taxon>
        <taxon>Pyramimonadaceae</taxon>
        <taxon>Cymbomonas</taxon>
    </lineage>
</organism>
<dbReference type="AlphaFoldDB" id="A0AAE0LI13"/>
<proteinExistence type="predicted"/>
<gene>
    <name evidence="2" type="ORF">CYMTET_6438</name>
</gene>
<sequence>MFYLLLLSFGSLALALPSGTCQSNDLRDAHTDSCSSGKSDKDTIRCLPVETQVALRDSTTFFEDGENYLAGPKDLHVRAISMFITAYAYTEYCLEGPEAAACAAKHAQALLLLLTTHQNYTEQNDVVCCYLDVGRDFIMRNTHLSGGLRSEGSPSRELMSAFDTLEKESCELIDLTACKPLLLLENTRSLLRSALTCKSPRDLVREGILQGYDHVFNMEAPGCITDEGGKQTCFHHELALPHGPQLRVDPALWSYSKEEPHVEMFHTLLGPLSSGGSEPFFVCAYRRHPRYQSQEGSIMVGFLELQPKADEWMDPILQQQGGRGGSLSGYSLVPVPASSDASPEPFPIAPGEDPRTLRHNGIIYIYSQVANEDTFAVRIVLIDAFSGAQMQLIPPEMTNSERTPHGKNWVPFSYNGRMHFIYMFEPLLIMRCDDLESSPRPSECHCTWLPAPEGATNIPAGEEGRTVGIFRGGSAGLTLMNQNGGADIVVGMGHITFSAYSHAPFFYRIDMATLRLDISILKPHRPISPSPGFSVFDPTSIFYVNGHFYVAATVRSHPDFQTFQQRHMETLVYKLQSELLPDLEEGVYVLV</sequence>
<evidence type="ECO:0000313" key="2">
    <source>
        <dbReference type="EMBL" id="KAK3285978.1"/>
    </source>
</evidence>
<feature type="signal peptide" evidence="1">
    <location>
        <begin position="1"/>
        <end position="15"/>
    </location>
</feature>
<keyword evidence="3" id="KW-1185">Reference proteome</keyword>
<feature type="chain" id="PRO_5041960978" evidence="1">
    <location>
        <begin position="16"/>
        <end position="591"/>
    </location>
</feature>
<evidence type="ECO:0000313" key="3">
    <source>
        <dbReference type="Proteomes" id="UP001190700"/>
    </source>
</evidence>
<evidence type="ECO:0000256" key="1">
    <source>
        <dbReference type="SAM" id="SignalP"/>
    </source>
</evidence>